<dbReference type="EMBL" id="ACOU01000002">
    <property type="protein sequence ID" value="EKX74131.1"/>
    <property type="molecule type" value="Genomic_DNA"/>
</dbReference>
<reference evidence="1 2" key="1">
    <citation type="journal article" date="2012" name="BMC Genomics">
        <title>Comparative genomic analysis and phylogenetic position of Theileria equi.</title>
        <authorList>
            <person name="Kappmeyer L.S."/>
            <person name="Thiagarajan M."/>
            <person name="Herndon D.R."/>
            <person name="Ramsay J.D."/>
            <person name="Caler E."/>
            <person name="Djikeng A."/>
            <person name="Gillespie J.J."/>
            <person name="Lau A.O."/>
            <person name="Roalson E.H."/>
            <person name="Silva J.C."/>
            <person name="Silva M.G."/>
            <person name="Suarez C.E."/>
            <person name="Ueti M.W."/>
            <person name="Nene V.M."/>
            <person name="Mealey R.H."/>
            <person name="Knowles D.P."/>
            <person name="Brayton K.A."/>
        </authorList>
    </citation>
    <scope>NUCLEOTIDE SEQUENCE [LARGE SCALE GENOMIC DNA]</scope>
    <source>
        <strain evidence="1 2">WA</strain>
    </source>
</reference>
<sequence length="446" mass="48552">MDSVEADDWIDELISTDVSVECTTEDCIDSYSSCSVDALSDGELVVREDECMDEEIDGKCDGQCKCARKIPGLEVKKVDDSPVNGFTCYTHTLPNGNTFTLDGELQDGGTIIEVNGTGGPRKPIEGVKEVSVLYWSKNDNTPLLLGVKYGSGSTSAYYARSSDCKDWVYHGPLQGNDLETQLDYQNCQHNSAVTIDLSKGLSNSQTKYCCSGNHSGGSRVQRSNRVTVTPHEVCCRETGHTSTPISYFKHEISSVGDLKLAKIKYNGRDRKNIKGPELNFPIKGPVSVYVFHCNNNPVLIHVKYGTSGGSDVTGWYKQRPSSDVWERVLDNISSITPSNFGNLTCKNGFNALVDELKGFDGCKTLGTCPATPTADPESKPEEGQHEALTDGGASIFAILTGAGMYGGPLAGSAATFFGGWKLYNRYKGDPWVRHGYPIEFLKNVPY</sequence>
<keyword evidence="2" id="KW-1185">Reference proteome</keyword>
<dbReference type="AlphaFoldDB" id="L1LFJ9"/>
<comment type="caution">
    <text evidence="1">The sequence shown here is derived from an EMBL/GenBank/DDBJ whole genome shotgun (WGS) entry which is preliminary data.</text>
</comment>
<proteinExistence type="predicted"/>
<gene>
    <name evidence="1" type="ORF">BEWA_041690</name>
</gene>
<dbReference type="GeneID" id="15807579"/>
<accession>L1LFJ9</accession>
<evidence type="ECO:0000313" key="1">
    <source>
        <dbReference type="EMBL" id="EKX74131.1"/>
    </source>
</evidence>
<dbReference type="OrthoDB" id="6359008at2759"/>
<protein>
    <submittedName>
        <fullName evidence="1">Uncharacterized protein</fullName>
    </submittedName>
</protein>
<organism evidence="1 2">
    <name type="scientific">Theileria equi strain WA</name>
    <dbReference type="NCBI Taxonomy" id="1537102"/>
    <lineage>
        <taxon>Eukaryota</taxon>
        <taxon>Sar</taxon>
        <taxon>Alveolata</taxon>
        <taxon>Apicomplexa</taxon>
        <taxon>Aconoidasida</taxon>
        <taxon>Piroplasmida</taxon>
        <taxon>Theileriidae</taxon>
        <taxon>Theileria</taxon>
    </lineage>
</organism>
<dbReference type="Proteomes" id="UP000031512">
    <property type="component" value="Unassembled WGS sequence"/>
</dbReference>
<name>L1LFJ9_THEEQ</name>
<evidence type="ECO:0000313" key="2">
    <source>
        <dbReference type="Proteomes" id="UP000031512"/>
    </source>
</evidence>
<dbReference type="VEuPathDB" id="PiroplasmaDB:BEWA_041690"/>
<dbReference type="RefSeq" id="XP_004833583.1">
    <property type="nucleotide sequence ID" value="XM_004833526.1"/>
</dbReference>
<dbReference type="KEGG" id="beq:BEWA_041690"/>